<feature type="transmembrane region" description="Helical" evidence="1">
    <location>
        <begin position="74"/>
        <end position="93"/>
    </location>
</feature>
<keyword evidence="1" id="KW-1133">Transmembrane helix</keyword>
<reference evidence="3" key="1">
    <citation type="submission" date="2020-08" db="EMBL/GenBank/DDBJ databases">
        <title>Lacibacter sp. S13-6-6 genome sequencing.</title>
        <authorList>
            <person name="Jin L."/>
        </authorList>
    </citation>
    <scope>NUCLEOTIDE SEQUENCE [LARGE SCALE GENOMIC DNA]</scope>
    <source>
        <strain evidence="3">S13-6-6</strain>
    </source>
</reference>
<proteinExistence type="predicted"/>
<dbReference type="Proteomes" id="UP000515344">
    <property type="component" value="Chromosome"/>
</dbReference>
<organism evidence="2 3">
    <name type="scientific">Lacibacter sediminis</name>
    <dbReference type="NCBI Taxonomy" id="2760713"/>
    <lineage>
        <taxon>Bacteria</taxon>
        <taxon>Pseudomonadati</taxon>
        <taxon>Bacteroidota</taxon>
        <taxon>Chitinophagia</taxon>
        <taxon>Chitinophagales</taxon>
        <taxon>Chitinophagaceae</taxon>
        <taxon>Lacibacter</taxon>
    </lineage>
</organism>
<dbReference type="KEGG" id="lacs:H4075_10265"/>
<dbReference type="EMBL" id="CP060007">
    <property type="protein sequence ID" value="QNA46529.1"/>
    <property type="molecule type" value="Genomic_DNA"/>
</dbReference>
<dbReference type="RefSeq" id="WP_182806421.1">
    <property type="nucleotide sequence ID" value="NZ_CP060007.1"/>
</dbReference>
<evidence type="ECO:0000256" key="1">
    <source>
        <dbReference type="SAM" id="Phobius"/>
    </source>
</evidence>
<protein>
    <submittedName>
        <fullName evidence="2">Uncharacterized protein</fullName>
    </submittedName>
</protein>
<feature type="transmembrane region" description="Helical" evidence="1">
    <location>
        <begin position="41"/>
        <end position="62"/>
    </location>
</feature>
<accession>A0A7G5XM26</accession>
<keyword evidence="3" id="KW-1185">Reference proteome</keyword>
<keyword evidence="1" id="KW-0812">Transmembrane</keyword>
<dbReference type="AlphaFoldDB" id="A0A7G5XM26"/>
<evidence type="ECO:0000313" key="3">
    <source>
        <dbReference type="Proteomes" id="UP000515344"/>
    </source>
</evidence>
<gene>
    <name evidence="2" type="ORF">H4075_10265</name>
</gene>
<name>A0A7G5XM26_9BACT</name>
<feature type="transmembrane region" description="Helical" evidence="1">
    <location>
        <begin position="9"/>
        <end position="29"/>
    </location>
</feature>
<keyword evidence="1" id="KW-0472">Membrane</keyword>
<evidence type="ECO:0000313" key="2">
    <source>
        <dbReference type="EMBL" id="QNA46529.1"/>
    </source>
</evidence>
<sequence length="97" mass="11357">MKLNFTDRFLNISITIVSYLLYIVNLFNVYMTPGFPYRNAILVYAFWTFPVISLLFAARYFIKLTKGEPEAKPFVAIHVSALIIFFSFIVYLLPKME</sequence>